<organism evidence="3 4">
    <name type="scientific">Halobacillus salinarum</name>
    <dbReference type="NCBI Taxonomy" id="2932257"/>
    <lineage>
        <taxon>Bacteria</taxon>
        <taxon>Bacillati</taxon>
        <taxon>Bacillota</taxon>
        <taxon>Bacilli</taxon>
        <taxon>Bacillales</taxon>
        <taxon>Bacillaceae</taxon>
        <taxon>Halobacillus</taxon>
    </lineage>
</organism>
<protein>
    <submittedName>
        <fullName evidence="3">CAP domain-containing protein</fullName>
    </submittedName>
</protein>
<name>A0ABY4EH03_9BACI</name>
<dbReference type="PANTHER" id="PTHR31157">
    <property type="entry name" value="SCP DOMAIN-CONTAINING PROTEIN"/>
    <property type="match status" value="1"/>
</dbReference>
<evidence type="ECO:0000313" key="3">
    <source>
        <dbReference type="EMBL" id="UOQ43158.1"/>
    </source>
</evidence>
<dbReference type="RefSeq" id="WP_244708517.1">
    <property type="nucleotide sequence ID" value="NZ_CP095073.1"/>
</dbReference>
<dbReference type="InterPro" id="IPR014044">
    <property type="entry name" value="CAP_dom"/>
</dbReference>
<dbReference type="InterPro" id="IPR029410">
    <property type="entry name" value="CAP_assoc"/>
</dbReference>
<dbReference type="Proteomes" id="UP000831787">
    <property type="component" value="Chromosome"/>
</dbReference>
<dbReference type="InterPro" id="IPR035940">
    <property type="entry name" value="CAP_sf"/>
</dbReference>
<evidence type="ECO:0000313" key="4">
    <source>
        <dbReference type="Proteomes" id="UP000831787"/>
    </source>
</evidence>
<dbReference type="CDD" id="cd05379">
    <property type="entry name" value="CAP_bacterial"/>
    <property type="match status" value="1"/>
</dbReference>
<accession>A0ABY4EH03</accession>
<dbReference type="Pfam" id="PF00188">
    <property type="entry name" value="CAP"/>
    <property type="match status" value="1"/>
</dbReference>
<proteinExistence type="predicted"/>
<dbReference type="Pfam" id="PF14504">
    <property type="entry name" value="CAP_assoc_N"/>
    <property type="match status" value="1"/>
</dbReference>
<sequence length="345" mass="39216">MKKIAVVMIILLIAFGIVLSIPPKNDPIIENETNHAQDQAENMENRASSFIAEGSFFQWMGASAEELIASIGEPIRRDPSGYGYEWWVFQMEDHQYVQYGIMEGQVITGVTFSPQSKDAPFNVGQAYSKINQKFPFKQEMNLKSEGSYTMQLTEEDLQMRPLVPLEEGWTAQLYFDTVTKKLSAIRVMRNDVLLKLQPYKVVYQGQLPEQPVLSEEEWDAVEAGSEKQILAFTNILRNRSSVNAVQLNEDASKAAFLHSKDMKENEYFSHFSPSGDGLKERLKKEDIQYRSAGENIAAQYVDAAAAVQGWLNSSGHRKTLLSERYTHIGIGVYHRYYTQDFISLP</sequence>
<evidence type="ECO:0000259" key="1">
    <source>
        <dbReference type="Pfam" id="PF00188"/>
    </source>
</evidence>
<feature type="domain" description="CAP-associated" evidence="2">
    <location>
        <begin position="60"/>
        <end position="199"/>
    </location>
</feature>
<reference evidence="3 4" key="1">
    <citation type="submission" date="2022-04" db="EMBL/GenBank/DDBJ databases">
        <title>Halobacillus sp. isolated from saltern.</title>
        <authorList>
            <person name="Won M."/>
            <person name="Lee C.-M."/>
            <person name="Woen H.-Y."/>
            <person name="Kwon S.-W."/>
        </authorList>
    </citation>
    <scope>NUCLEOTIDE SEQUENCE [LARGE SCALE GENOMIC DNA]</scope>
    <source>
        <strain evidence="3 4">SSBR10-3</strain>
    </source>
</reference>
<dbReference type="Gene3D" id="3.40.33.10">
    <property type="entry name" value="CAP"/>
    <property type="match status" value="1"/>
</dbReference>
<gene>
    <name evidence="3" type="ORF">MUN89_14585</name>
</gene>
<keyword evidence="4" id="KW-1185">Reference proteome</keyword>
<dbReference type="PANTHER" id="PTHR31157:SF26">
    <property type="entry name" value="SCP-LIKE EXTRACELLULAR PROTEIN"/>
    <property type="match status" value="1"/>
</dbReference>
<dbReference type="EMBL" id="CP095073">
    <property type="protein sequence ID" value="UOQ43158.1"/>
    <property type="molecule type" value="Genomic_DNA"/>
</dbReference>
<feature type="domain" description="SCP" evidence="1">
    <location>
        <begin position="231"/>
        <end position="340"/>
    </location>
</feature>
<evidence type="ECO:0000259" key="2">
    <source>
        <dbReference type="Pfam" id="PF14504"/>
    </source>
</evidence>
<dbReference type="SUPFAM" id="SSF55797">
    <property type="entry name" value="PR-1-like"/>
    <property type="match status" value="1"/>
</dbReference>